<keyword evidence="2" id="KW-1133">Transmembrane helix</keyword>
<dbReference type="InterPro" id="IPR002048">
    <property type="entry name" value="EF_hand_dom"/>
</dbReference>
<protein>
    <recommendedName>
        <fullName evidence="3">EF-hand domain-containing protein</fullName>
    </recommendedName>
</protein>
<keyword evidence="2" id="KW-0472">Membrane</keyword>
<dbReference type="SUPFAM" id="SSF47473">
    <property type="entry name" value="EF-hand"/>
    <property type="match status" value="1"/>
</dbReference>
<evidence type="ECO:0000313" key="5">
    <source>
        <dbReference type="Proteomes" id="UP001244341"/>
    </source>
</evidence>
<accession>A0ABY8UJH5</accession>
<gene>
    <name evidence="4" type="ORF">OEZ85_000724</name>
</gene>
<evidence type="ECO:0000259" key="3">
    <source>
        <dbReference type="PROSITE" id="PS50222"/>
    </source>
</evidence>
<feature type="transmembrane region" description="Helical" evidence="2">
    <location>
        <begin position="75"/>
        <end position="102"/>
    </location>
</feature>
<reference evidence="4 5" key="1">
    <citation type="submission" date="2023-05" db="EMBL/GenBank/DDBJ databases">
        <title>A 100% complete, gapless, phased diploid assembly of the Scenedesmus obliquus UTEX 3031 genome.</title>
        <authorList>
            <person name="Biondi T.C."/>
            <person name="Hanschen E.R."/>
            <person name="Kwon T."/>
            <person name="Eng W."/>
            <person name="Kruse C.P.S."/>
            <person name="Koehler S.I."/>
            <person name="Kunde Y."/>
            <person name="Gleasner C.D."/>
            <person name="You Mak K.T."/>
            <person name="Polle J."/>
            <person name="Hovde B.T."/>
            <person name="Starkenburg S.R."/>
        </authorList>
    </citation>
    <scope>NUCLEOTIDE SEQUENCE [LARGE SCALE GENOMIC DNA]</scope>
    <source>
        <strain evidence="4 5">DOE0152z</strain>
    </source>
</reference>
<dbReference type="CDD" id="cd00051">
    <property type="entry name" value="EFh"/>
    <property type="match status" value="1"/>
</dbReference>
<proteinExistence type="predicted"/>
<feature type="domain" description="EF-hand" evidence="3">
    <location>
        <begin position="291"/>
        <end position="326"/>
    </location>
</feature>
<dbReference type="PROSITE" id="PS50222">
    <property type="entry name" value="EF_HAND_2"/>
    <property type="match status" value="2"/>
</dbReference>
<evidence type="ECO:0000256" key="2">
    <source>
        <dbReference type="SAM" id="Phobius"/>
    </source>
</evidence>
<feature type="domain" description="EF-hand" evidence="3">
    <location>
        <begin position="255"/>
        <end position="290"/>
    </location>
</feature>
<dbReference type="InterPro" id="IPR011992">
    <property type="entry name" value="EF-hand-dom_pair"/>
</dbReference>
<dbReference type="Gene3D" id="1.10.238.10">
    <property type="entry name" value="EF-hand"/>
    <property type="match status" value="1"/>
</dbReference>
<evidence type="ECO:0000313" key="4">
    <source>
        <dbReference type="EMBL" id="WIA21524.1"/>
    </source>
</evidence>
<organism evidence="4 5">
    <name type="scientific">Tetradesmus obliquus</name>
    <name type="common">Green alga</name>
    <name type="synonym">Acutodesmus obliquus</name>
    <dbReference type="NCBI Taxonomy" id="3088"/>
    <lineage>
        <taxon>Eukaryota</taxon>
        <taxon>Viridiplantae</taxon>
        <taxon>Chlorophyta</taxon>
        <taxon>core chlorophytes</taxon>
        <taxon>Chlorophyceae</taxon>
        <taxon>CS clade</taxon>
        <taxon>Sphaeropleales</taxon>
        <taxon>Scenedesmaceae</taxon>
        <taxon>Tetradesmus</taxon>
    </lineage>
</organism>
<dbReference type="Proteomes" id="UP001244341">
    <property type="component" value="Chromosome 13b"/>
</dbReference>
<dbReference type="Pfam" id="PF13499">
    <property type="entry name" value="EF-hand_7"/>
    <property type="match status" value="1"/>
</dbReference>
<dbReference type="InterPro" id="IPR018247">
    <property type="entry name" value="EF_Hand_1_Ca_BS"/>
</dbReference>
<evidence type="ECO:0000256" key="1">
    <source>
        <dbReference type="ARBA" id="ARBA00022837"/>
    </source>
</evidence>
<sequence>MDESRWKPFQQRLVCRAEKDDKPGKPKNKQEEYIEALKKGGVDQKTAKTILERWKETGADTDPSQLRKLFLKQSLVPITASLIQLLFDAGAAYSLFMTAGFFALGPPFFGRTVLVLAGDFLAIYFAICLLFDIVTLTSVLISTARLGTTPVAFFDAVKTIAAPAGSSTAADGLKIVEKAKAAVSAVKVAAALDAIAGLLEASLSGKPAAAAGADGSKGQALKSTDTLSNLSAYLTLYRAESQAGFDPSSVGMSEAEAANIALVFGQYDLDDNGRLDSNEFVKMLGTLGADVSTSEAEAAMEIMDANKDGFITFDEFATWWAARKKGK</sequence>
<dbReference type="PROSITE" id="PS00018">
    <property type="entry name" value="EF_HAND_1"/>
    <property type="match status" value="2"/>
</dbReference>
<dbReference type="EMBL" id="CP126220">
    <property type="protein sequence ID" value="WIA21524.1"/>
    <property type="molecule type" value="Genomic_DNA"/>
</dbReference>
<keyword evidence="1" id="KW-0106">Calcium</keyword>
<dbReference type="SMART" id="SM00054">
    <property type="entry name" value="EFh"/>
    <property type="match status" value="2"/>
</dbReference>
<keyword evidence="5" id="KW-1185">Reference proteome</keyword>
<feature type="transmembrane region" description="Helical" evidence="2">
    <location>
        <begin position="122"/>
        <end position="141"/>
    </location>
</feature>
<name>A0ABY8UJH5_TETOB</name>
<keyword evidence="2" id="KW-0812">Transmembrane</keyword>